<comment type="similarity">
    <text evidence="2">Belongs to the LemA family.</text>
</comment>
<evidence type="ECO:0000256" key="2">
    <source>
        <dbReference type="ARBA" id="ARBA00008854"/>
    </source>
</evidence>
<keyword evidence="7" id="KW-1185">Reference proteome</keyword>
<evidence type="ECO:0000256" key="1">
    <source>
        <dbReference type="ARBA" id="ARBA00004167"/>
    </source>
</evidence>
<sequence length="255" mass="28350">MKDSNFQIPEDMAQEVLELASRYYSGSQNSYSLAELQQAGSDVQIPPEFVEKAIQEVREKRRIEAQEEQAAQERQNTIKKVATGVAVAVALWGIFTYNSLSSSASNVEASWAQVENQLQRRADLIPNLISVAKAQTAAEQETIALLVQSRESYLQAQNLPEKQAAIAEINVAINRFNQSFGTNPQLQSSQPFQNLSYELAGTENRIAVERMRYNQAVQAYNQKVGAFPNSLIAGFTGFGPKPFFAAENRDVPRLD</sequence>
<organism evidence="6 7">
    <name type="scientific">Oscillatoria acuminata PCC 6304</name>
    <dbReference type="NCBI Taxonomy" id="56110"/>
    <lineage>
        <taxon>Bacteria</taxon>
        <taxon>Bacillati</taxon>
        <taxon>Cyanobacteriota</taxon>
        <taxon>Cyanophyceae</taxon>
        <taxon>Oscillatoriophycideae</taxon>
        <taxon>Oscillatoriales</taxon>
        <taxon>Oscillatoriaceae</taxon>
        <taxon>Oscillatoria</taxon>
    </lineage>
</organism>
<dbReference type="Proteomes" id="UP000010367">
    <property type="component" value="Chromosome"/>
</dbReference>
<dbReference type="STRING" id="56110.Oscil6304_2118"/>
<evidence type="ECO:0000256" key="5">
    <source>
        <dbReference type="ARBA" id="ARBA00023136"/>
    </source>
</evidence>
<evidence type="ECO:0000313" key="6">
    <source>
        <dbReference type="EMBL" id="AFY81782.1"/>
    </source>
</evidence>
<proteinExistence type="inferred from homology"/>
<comment type="subcellular location">
    <subcellularLocation>
        <location evidence="1">Membrane</location>
        <topology evidence="1">Single-pass membrane protein</topology>
    </subcellularLocation>
</comment>
<protein>
    <recommendedName>
        <fullName evidence="8">LemA family protein</fullName>
    </recommendedName>
</protein>
<dbReference type="PANTHER" id="PTHR34478">
    <property type="entry name" value="PROTEIN LEMA"/>
    <property type="match status" value="1"/>
</dbReference>
<dbReference type="EMBL" id="CP003607">
    <property type="protein sequence ID" value="AFY81782.1"/>
    <property type="molecule type" value="Genomic_DNA"/>
</dbReference>
<keyword evidence="4" id="KW-1133">Transmembrane helix</keyword>
<dbReference type="InterPro" id="IPR023353">
    <property type="entry name" value="LemA-like_dom_sf"/>
</dbReference>
<dbReference type="RefSeq" id="WP_015148426.1">
    <property type="nucleotide sequence ID" value="NC_019693.1"/>
</dbReference>
<dbReference type="OrthoDB" id="9804152at2"/>
<keyword evidence="5" id="KW-0472">Membrane</keyword>
<dbReference type="SUPFAM" id="SSF140478">
    <property type="entry name" value="LemA-like"/>
    <property type="match status" value="1"/>
</dbReference>
<dbReference type="Pfam" id="PF04011">
    <property type="entry name" value="LemA"/>
    <property type="match status" value="1"/>
</dbReference>
<dbReference type="HOGENOM" id="CLU_056714_0_1_3"/>
<dbReference type="InterPro" id="IPR007156">
    <property type="entry name" value="MamQ_LemA"/>
</dbReference>
<dbReference type="PATRIC" id="fig|56110.3.peg.2533"/>
<evidence type="ECO:0000256" key="4">
    <source>
        <dbReference type="ARBA" id="ARBA00022989"/>
    </source>
</evidence>
<dbReference type="PANTHER" id="PTHR34478:SF2">
    <property type="entry name" value="MEMBRANE PROTEIN"/>
    <property type="match status" value="1"/>
</dbReference>
<dbReference type="InParanoid" id="K9TG11"/>
<gene>
    <name evidence="6" type="ORF">Oscil6304_2118</name>
</gene>
<evidence type="ECO:0008006" key="8">
    <source>
        <dbReference type="Google" id="ProtNLM"/>
    </source>
</evidence>
<dbReference type="eggNOG" id="COG1704">
    <property type="taxonomic scope" value="Bacteria"/>
</dbReference>
<evidence type="ECO:0000313" key="7">
    <source>
        <dbReference type="Proteomes" id="UP000010367"/>
    </source>
</evidence>
<accession>K9TG11</accession>
<name>K9TG11_9CYAN</name>
<evidence type="ECO:0000256" key="3">
    <source>
        <dbReference type="ARBA" id="ARBA00022692"/>
    </source>
</evidence>
<dbReference type="AlphaFoldDB" id="K9TG11"/>
<dbReference type="Gene3D" id="1.20.1440.20">
    <property type="entry name" value="LemA-like domain"/>
    <property type="match status" value="1"/>
</dbReference>
<reference evidence="6 7" key="1">
    <citation type="submission" date="2012-06" db="EMBL/GenBank/DDBJ databases">
        <title>Finished chromosome of genome of Oscillatoria acuminata PCC 6304.</title>
        <authorList>
            <consortium name="US DOE Joint Genome Institute"/>
            <person name="Gugger M."/>
            <person name="Coursin T."/>
            <person name="Rippka R."/>
            <person name="Tandeau De Marsac N."/>
            <person name="Huntemann M."/>
            <person name="Wei C.-L."/>
            <person name="Han J."/>
            <person name="Detter J.C."/>
            <person name="Han C."/>
            <person name="Tapia R."/>
            <person name="Davenport K."/>
            <person name="Daligault H."/>
            <person name="Erkkila T."/>
            <person name="Gu W."/>
            <person name="Munk A.C.C."/>
            <person name="Teshima H."/>
            <person name="Xu Y."/>
            <person name="Chain P."/>
            <person name="Chen A."/>
            <person name="Krypides N."/>
            <person name="Mavromatis K."/>
            <person name="Markowitz V."/>
            <person name="Szeto E."/>
            <person name="Ivanova N."/>
            <person name="Mikhailova N."/>
            <person name="Ovchinnikova G."/>
            <person name="Pagani I."/>
            <person name="Pati A."/>
            <person name="Goodwin L."/>
            <person name="Peters L."/>
            <person name="Pitluck S."/>
            <person name="Woyke T."/>
            <person name="Kerfeld C."/>
        </authorList>
    </citation>
    <scope>NUCLEOTIDE SEQUENCE [LARGE SCALE GENOMIC DNA]</scope>
    <source>
        <strain evidence="6 7">PCC 6304</strain>
    </source>
</reference>
<dbReference type="KEGG" id="oac:Oscil6304_2118"/>
<dbReference type="GO" id="GO:0016020">
    <property type="term" value="C:membrane"/>
    <property type="evidence" value="ECO:0007669"/>
    <property type="project" value="UniProtKB-SubCell"/>
</dbReference>
<keyword evidence="3" id="KW-0812">Transmembrane</keyword>